<reference evidence="1 2" key="1">
    <citation type="submission" date="2018-05" db="EMBL/GenBank/DDBJ databases">
        <title>Genome sequencing and assembly of the regulated plant pathogen Lachnellula willkommii and related sister species for the development of diagnostic species identification markers.</title>
        <authorList>
            <person name="Giroux E."/>
            <person name="Bilodeau G."/>
        </authorList>
    </citation>
    <scope>NUCLEOTIDE SEQUENCE [LARGE SCALE GENOMIC DNA]</scope>
    <source>
        <strain evidence="1 2">CBS 197.66</strain>
    </source>
</reference>
<gene>
    <name evidence="1" type="primary">HET-E1_5</name>
    <name evidence="1" type="ORF">LSUB1_G003584</name>
</gene>
<proteinExistence type="predicted"/>
<comment type="caution">
    <text evidence="1">The sequence shown here is derived from an EMBL/GenBank/DDBJ whole genome shotgun (WGS) entry which is preliminary data.</text>
</comment>
<name>A0A8H8RS40_9HELO</name>
<dbReference type="PANTHER" id="PTHR10039:SF14">
    <property type="entry name" value="NACHT DOMAIN-CONTAINING PROTEIN"/>
    <property type="match status" value="1"/>
</dbReference>
<dbReference type="InterPro" id="IPR011990">
    <property type="entry name" value="TPR-like_helical_dom_sf"/>
</dbReference>
<protein>
    <submittedName>
        <fullName evidence="1">Vegetative incompatibility protein HET-E-1</fullName>
    </submittedName>
</protein>
<organism evidence="1 2">
    <name type="scientific">Lachnellula subtilissima</name>
    <dbReference type="NCBI Taxonomy" id="602034"/>
    <lineage>
        <taxon>Eukaryota</taxon>
        <taxon>Fungi</taxon>
        <taxon>Dikarya</taxon>
        <taxon>Ascomycota</taxon>
        <taxon>Pezizomycotina</taxon>
        <taxon>Leotiomycetes</taxon>
        <taxon>Helotiales</taxon>
        <taxon>Lachnaceae</taxon>
        <taxon>Lachnellula</taxon>
    </lineage>
</organism>
<dbReference type="Gene3D" id="1.25.40.10">
    <property type="entry name" value="Tetratricopeptide repeat domain"/>
    <property type="match status" value="1"/>
</dbReference>
<dbReference type="OrthoDB" id="21416at2759"/>
<evidence type="ECO:0000313" key="1">
    <source>
        <dbReference type="EMBL" id="TVY39668.1"/>
    </source>
</evidence>
<dbReference type="PANTHER" id="PTHR10039">
    <property type="entry name" value="AMELOGENIN"/>
    <property type="match status" value="1"/>
</dbReference>
<dbReference type="SUPFAM" id="SSF48452">
    <property type="entry name" value="TPR-like"/>
    <property type="match status" value="1"/>
</dbReference>
<dbReference type="EMBL" id="QGMJ01000217">
    <property type="protein sequence ID" value="TVY39668.1"/>
    <property type="molecule type" value="Genomic_DNA"/>
</dbReference>
<dbReference type="AlphaFoldDB" id="A0A8H8RS40"/>
<accession>A0A8H8RS40</accession>
<evidence type="ECO:0000313" key="2">
    <source>
        <dbReference type="Proteomes" id="UP000462212"/>
    </source>
</evidence>
<keyword evidence="2" id="KW-1185">Reference proteome</keyword>
<sequence>MTNLCFPKQHIDEIPFAKLHFIFARILGRITPYTLIIDGLDECVDLVNVKTLAADLIQQSSLDNSQIIIFSGKHDNLRQFMSSSSVLEISPEITMPDIKLFVATKIAETPSLKRIEMEIYTKIDERCQGMFLWAVQMIEFLTSPSPRSEWQQRKRLEEVPRGLLEIFEQLVAIQGEKLTKSDLKLRRTIFQLIVAAKRPLKLEEIDAALQFRGRQRVEEFHHLLDARQTVVDLCSPFVCIAKDSVALAHASYQNFLLEPERNNIPEVLSVHQTKESSNASLAYKCLSLLCEDPNKSPRRISYWLYKAFTLETSCDASQNKDRVEALREIIFYEYAARYWDFHLTSVSNPSKELLQLFNDFLHGFEFVMWSEYLIDFSGTIGRVSRVYGGLESWLKGLPCSSRDLVSLDAFFSGPYDKLSDFYEKDGKDKLLKYLCLYRLGDFYQSQGDIEPQYKVRKEVADGLEGILGEENPLTLRAKVTLAFIYTNKGMDKQEYWETRQEIGLIQFLMTDFESAAITQAAVIVGLEDIEGAQLLLFESYIFDGYVKEAQGLLSAAMDAYRHVRNSKTLAPNDGHALYARVCMASIYRKEEKYKQAAEDLEFVFAERSVKYKDKNKIDNALVVDTAIHLIVLYREMRNLDQANAQIELISDSKILRNDFERYCQVEHLRALVSFDEGDFEATREILQSLLDLQEGKGREANNRSLLWVRLTLATVIRELGRDEEVETLFLDIVTALHDCNTSAQYENIRPFRELTVAEEALRLVRSRKQEDADVLLKKEKLRWTRKADFWLFEGGPSADTAWMKGP</sequence>
<dbReference type="Proteomes" id="UP000462212">
    <property type="component" value="Unassembled WGS sequence"/>
</dbReference>